<accession>A0ABS8VK81</accession>
<dbReference type="EMBL" id="JACEIK010004881">
    <property type="protein sequence ID" value="MCD9646657.1"/>
    <property type="molecule type" value="Genomic_DNA"/>
</dbReference>
<evidence type="ECO:0000313" key="2">
    <source>
        <dbReference type="EMBL" id="MCD9646657.1"/>
    </source>
</evidence>
<gene>
    <name evidence="2" type="ORF">HAX54_036683</name>
</gene>
<protein>
    <submittedName>
        <fullName evidence="2">Uncharacterized protein</fullName>
    </submittedName>
</protein>
<sequence length="247" mass="27756">MRRSSGGGSRVWDDSSLANRRKGREEKWVAAIWVLFAGDEDEREERKRPVGSGERRGFTVVSGGEREMKGVNGEGEKRRGRAREDEKRGRERCNVEQFTCPSDRVALLYCSYCPIGSKCLGLCKVIGEDTKRFSISNFHIAMFVSNYAFSPTWTRISFSATNGVELVEALFGSCSLDRNGGNLVICILRNIVELFPLHERIDAFELFVGSHHNLRVNVKNDVPGVHINVFKFVLTPGFPNLPCNYTG</sequence>
<evidence type="ECO:0000313" key="3">
    <source>
        <dbReference type="Proteomes" id="UP000823775"/>
    </source>
</evidence>
<keyword evidence="3" id="KW-1185">Reference proteome</keyword>
<name>A0ABS8VK81_DATST</name>
<reference evidence="2 3" key="1">
    <citation type="journal article" date="2021" name="BMC Genomics">
        <title>Datura genome reveals duplications of psychoactive alkaloid biosynthetic genes and high mutation rate following tissue culture.</title>
        <authorList>
            <person name="Rajewski A."/>
            <person name="Carter-House D."/>
            <person name="Stajich J."/>
            <person name="Litt A."/>
        </authorList>
    </citation>
    <scope>NUCLEOTIDE SEQUENCE [LARGE SCALE GENOMIC DNA]</scope>
    <source>
        <strain evidence="2">AR-01</strain>
    </source>
</reference>
<evidence type="ECO:0000256" key="1">
    <source>
        <dbReference type="SAM" id="MobiDB-lite"/>
    </source>
</evidence>
<comment type="caution">
    <text evidence="2">The sequence shown here is derived from an EMBL/GenBank/DDBJ whole genome shotgun (WGS) entry which is preliminary data.</text>
</comment>
<proteinExistence type="predicted"/>
<feature type="compositionally biased region" description="Basic and acidic residues" evidence="1">
    <location>
        <begin position="44"/>
        <end position="57"/>
    </location>
</feature>
<feature type="compositionally biased region" description="Basic and acidic residues" evidence="1">
    <location>
        <begin position="64"/>
        <end position="86"/>
    </location>
</feature>
<dbReference type="Proteomes" id="UP000823775">
    <property type="component" value="Unassembled WGS sequence"/>
</dbReference>
<organism evidence="2 3">
    <name type="scientific">Datura stramonium</name>
    <name type="common">Jimsonweed</name>
    <name type="synonym">Common thornapple</name>
    <dbReference type="NCBI Taxonomy" id="4076"/>
    <lineage>
        <taxon>Eukaryota</taxon>
        <taxon>Viridiplantae</taxon>
        <taxon>Streptophyta</taxon>
        <taxon>Embryophyta</taxon>
        <taxon>Tracheophyta</taxon>
        <taxon>Spermatophyta</taxon>
        <taxon>Magnoliopsida</taxon>
        <taxon>eudicotyledons</taxon>
        <taxon>Gunneridae</taxon>
        <taxon>Pentapetalae</taxon>
        <taxon>asterids</taxon>
        <taxon>lamiids</taxon>
        <taxon>Solanales</taxon>
        <taxon>Solanaceae</taxon>
        <taxon>Solanoideae</taxon>
        <taxon>Datureae</taxon>
        <taxon>Datura</taxon>
    </lineage>
</organism>
<feature type="region of interest" description="Disordered" evidence="1">
    <location>
        <begin position="1"/>
        <end position="23"/>
    </location>
</feature>
<feature type="region of interest" description="Disordered" evidence="1">
    <location>
        <begin position="40"/>
        <end position="86"/>
    </location>
</feature>